<sequence>MSGTPAGNGGRRRRLMVMIIALLFSVAILLASLMNGAHAQDEAKPQAETQEAPESQKTKETFPAGPLVVPVFPRLREKKDPSDDSEPKLPAGDALNGSYIILEDGSMMTMGDWIKGSLTKGQTGADMSDYQNRLFLGQVARAMVGMDENMVNRSVVSVGPPVPFKPKTISKPMQMIQGIFRMFVPGTDGYEWDPATSGGGFDRRVATAGGAAVQFEGQFGAALAQTAEEFQETGTMLNMLEAYKKKQAQDD</sequence>
<accession>A0ABV8U8Q0</accession>
<evidence type="ECO:0000313" key="3">
    <source>
        <dbReference type="Proteomes" id="UP001595776"/>
    </source>
</evidence>
<evidence type="ECO:0000313" key="2">
    <source>
        <dbReference type="EMBL" id="MFC4347604.1"/>
    </source>
</evidence>
<reference evidence="3" key="1">
    <citation type="journal article" date="2019" name="Int. J. Syst. Evol. Microbiol.">
        <title>The Global Catalogue of Microorganisms (GCM) 10K type strain sequencing project: providing services to taxonomists for standard genome sequencing and annotation.</title>
        <authorList>
            <consortium name="The Broad Institute Genomics Platform"/>
            <consortium name="The Broad Institute Genome Sequencing Center for Infectious Disease"/>
            <person name="Wu L."/>
            <person name="Ma J."/>
        </authorList>
    </citation>
    <scope>NUCLEOTIDE SEQUENCE [LARGE SCALE GENOMIC DNA]</scope>
    <source>
        <strain evidence="3">CGMCC 1.15304</strain>
    </source>
</reference>
<dbReference type="Proteomes" id="UP001595776">
    <property type="component" value="Unassembled WGS sequence"/>
</dbReference>
<evidence type="ECO:0000256" key="1">
    <source>
        <dbReference type="SAM" id="MobiDB-lite"/>
    </source>
</evidence>
<protein>
    <submittedName>
        <fullName evidence="2">Uncharacterized protein</fullName>
    </submittedName>
</protein>
<proteinExistence type="predicted"/>
<organism evidence="2 3">
    <name type="scientific">Kordiimonas lipolytica</name>
    <dbReference type="NCBI Taxonomy" id="1662421"/>
    <lineage>
        <taxon>Bacteria</taxon>
        <taxon>Pseudomonadati</taxon>
        <taxon>Pseudomonadota</taxon>
        <taxon>Alphaproteobacteria</taxon>
        <taxon>Kordiimonadales</taxon>
        <taxon>Kordiimonadaceae</taxon>
        <taxon>Kordiimonas</taxon>
    </lineage>
</organism>
<keyword evidence="3" id="KW-1185">Reference proteome</keyword>
<gene>
    <name evidence="2" type="ORF">ACFO5Q_07070</name>
</gene>
<dbReference type="EMBL" id="JBHSCR010000003">
    <property type="protein sequence ID" value="MFC4347604.1"/>
    <property type="molecule type" value="Genomic_DNA"/>
</dbReference>
<feature type="region of interest" description="Disordered" evidence="1">
    <location>
        <begin position="41"/>
        <end position="91"/>
    </location>
</feature>
<feature type="compositionally biased region" description="Basic and acidic residues" evidence="1">
    <location>
        <begin position="74"/>
        <end position="87"/>
    </location>
</feature>
<dbReference type="RefSeq" id="WP_156432088.1">
    <property type="nucleotide sequence ID" value="NZ_JBHSCR010000003.1"/>
</dbReference>
<name>A0ABV8U8Q0_9PROT</name>
<comment type="caution">
    <text evidence="2">The sequence shown here is derived from an EMBL/GenBank/DDBJ whole genome shotgun (WGS) entry which is preliminary data.</text>
</comment>